<dbReference type="Pfam" id="PF01261">
    <property type="entry name" value="AP_endonuc_2"/>
    <property type="match status" value="1"/>
</dbReference>
<evidence type="ECO:0000259" key="1">
    <source>
        <dbReference type="Pfam" id="PF01261"/>
    </source>
</evidence>
<name>A0A1F6CV18_HANXR</name>
<feature type="domain" description="Xylose isomerase-like TIM barrel" evidence="1">
    <location>
        <begin position="22"/>
        <end position="256"/>
    </location>
</feature>
<organism evidence="2 3">
    <name type="scientific">Handelsmanbacteria sp. (strain RIFCSPLOWO2_12_FULL_64_10)</name>
    <dbReference type="NCBI Taxonomy" id="1817868"/>
    <lineage>
        <taxon>Bacteria</taxon>
        <taxon>Candidatus Handelsmaniibacteriota</taxon>
    </lineage>
</organism>
<protein>
    <recommendedName>
        <fullName evidence="1">Xylose isomerase-like TIM barrel domain-containing protein</fullName>
    </recommendedName>
</protein>
<dbReference type="InterPro" id="IPR013022">
    <property type="entry name" value="Xyl_isomerase-like_TIM-brl"/>
</dbReference>
<dbReference type="Proteomes" id="UP000178606">
    <property type="component" value="Unassembled WGS sequence"/>
</dbReference>
<reference evidence="2 3" key="1">
    <citation type="journal article" date="2016" name="Nat. Commun.">
        <title>Thousands of microbial genomes shed light on interconnected biogeochemical processes in an aquifer system.</title>
        <authorList>
            <person name="Anantharaman K."/>
            <person name="Brown C.T."/>
            <person name="Hug L.A."/>
            <person name="Sharon I."/>
            <person name="Castelle C.J."/>
            <person name="Probst A.J."/>
            <person name="Thomas B.C."/>
            <person name="Singh A."/>
            <person name="Wilkins M.J."/>
            <person name="Karaoz U."/>
            <person name="Brodie E.L."/>
            <person name="Williams K.H."/>
            <person name="Hubbard S.S."/>
            <person name="Banfield J.F."/>
        </authorList>
    </citation>
    <scope>NUCLEOTIDE SEQUENCE [LARGE SCALE GENOMIC DNA]</scope>
    <source>
        <strain evidence="3">RIFCSPLOWO2_12_FULL_64_10</strain>
    </source>
</reference>
<sequence>MTAKLCLNPATTMPSSFETDAEAYAAAGFRHTELWLAKVRDYLKTHTLDDARKVLDRAGIEAAAACAFSGLALVSGDARKPLLADYTQTLEICQALGAPVLITTPGPRPDEVTDDLWAQSVANLREAADLAQPYGITLAFEFLKGAPYLNNLETAVRLVSEVDRPNVGVLFDTFHFYAGMSQMPDLDLLTRQNLAFVHVNDARPMLRERMTDADRMPLGEGCFPLKAILGKIAATGYDGAYSLELFNRAIWEEAPASVAMRCRKSMETFFAGL</sequence>
<accession>A0A1F6CV18</accession>
<dbReference type="SUPFAM" id="SSF51658">
    <property type="entry name" value="Xylose isomerase-like"/>
    <property type="match status" value="1"/>
</dbReference>
<dbReference type="Gene3D" id="3.20.20.150">
    <property type="entry name" value="Divalent-metal-dependent TIM barrel enzymes"/>
    <property type="match status" value="1"/>
</dbReference>
<evidence type="ECO:0000313" key="3">
    <source>
        <dbReference type="Proteomes" id="UP000178606"/>
    </source>
</evidence>
<evidence type="ECO:0000313" key="2">
    <source>
        <dbReference type="EMBL" id="OGG52985.1"/>
    </source>
</evidence>
<proteinExistence type="predicted"/>
<comment type="caution">
    <text evidence="2">The sequence shown here is derived from an EMBL/GenBank/DDBJ whole genome shotgun (WGS) entry which is preliminary data.</text>
</comment>
<dbReference type="EMBL" id="MFKF01000130">
    <property type="protein sequence ID" value="OGG52985.1"/>
    <property type="molecule type" value="Genomic_DNA"/>
</dbReference>
<dbReference type="AlphaFoldDB" id="A0A1F6CV18"/>
<dbReference type="PANTHER" id="PTHR12110:SF21">
    <property type="entry name" value="XYLOSE ISOMERASE-LIKE TIM BARREL DOMAIN-CONTAINING PROTEIN"/>
    <property type="match status" value="1"/>
</dbReference>
<gene>
    <name evidence="2" type="ORF">A3F84_19245</name>
</gene>
<dbReference type="InterPro" id="IPR036237">
    <property type="entry name" value="Xyl_isomerase-like_sf"/>
</dbReference>
<dbReference type="PANTHER" id="PTHR12110">
    <property type="entry name" value="HYDROXYPYRUVATE ISOMERASE"/>
    <property type="match status" value="1"/>
</dbReference>
<dbReference type="InterPro" id="IPR050312">
    <property type="entry name" value="IolE/XylAMocC-like"/>
</dbReference>